<dbReference type="Proteomes" id="UP001057291">
    <property type="component" value="Unassembled WGS sequence"/>
</dbReference>
<comment type="caution">
    <text evidence="1">The sequence shown here is derived from an EMBL/GenBank/DDBJ whole genome shotgun (WGS) entry which is preliminary data.</text>
</comment>
<evidence type="ECO:0000313" key="2">
    <source>
        <dbReference type="Proteomes" id="UP001057291"/>
    </source>
</evidence>
<dbReference type="AlphaFoldDB" id="A0AAV4LH03"/>
<accession>A0AAV4LH03</accession>
<sequence length="65" mass="7893">MNKKCANRYCPPTDPIITDPQRIVRDFYHPRVVRVIHPIEIVNRHHCVPIYKHEFIIKERDENCK</sequence>
<gene>
    <name evidence="1" type="ORF">DNHGIG_26690</name>
</gene>
<protein>
    <recommendedName>
        <fullName evidence="3">Spore coat protein D</fullName>
    </recommendedName>
</protein>
<dbReference type="EMBL" id="BOQE01000001">
    <property type="protein sequence ID" value="GIM47120.1"/>
    <property type="molecule type" value="Genomic_DNA"/>
</dbReference>
<keyword evidence="2" id="KW-1185">Reference proteome</keyword>
<name>A0AAV4LH03_9BACL</name>
<evidence type="ECO:0008006" key="3">
    <source>
        <dbReference type="Google" id="ProtNLM"/>
    </source>
</evidence>
<reference evidence="1" key="1">
    <citation type="journal article" date="2023" name="Int. J. Syst. Evol. Microbiol.">
        <title>Collibacillus ludicampi gen. nov., sp. nov., a new soil bacterium of the family Alicyclobacillaceae.</title>
        <authorList>
            <person name="Jojima T."/>
            <person name="Ioku Y."/>
            <person name="Fukuta Y."/>
            <person name="Shirasaka N."/>
            <person name="Matsumura Y."/>
            <person name="Mori M."/>
        </authorList>
    </citation>
    <scope>NUCLEOTIDE SEQUENCE</scope>
    <source>
        <strain evidence="1">TP075</strain>
    </source>
</reference>
<evidence type="ECO:0000313" key="1">
    <source>
        <dbReference type="EMBL" id="GIM47120.1"/>
    </source>
</evidence>
<organism evidence="1 2">
    <name type="scientific">Collibacillus ludicampi</name>
    <dbReference type="NCBI Taxonomy" id="2771369"/>
    <lineage>
        <taxon>Bacteria</taxon>
        <taxon>Bacillati</taxon>
        <taxon>Bacillota</taxon>
        <taxon>Bacilli</taxon>
        <taxon>Bacillales</taxon>
        <taxon>Alicyclobacillaceae</taxon>
        <taxon>Collibacillus</taxon>
    </lineage>
</organism>
<proteinExistence type="predicted"/>